<accession>A0ABT2PSU8</accession>
<dbReference type="RefSeq" id="WP_261501420.1">
    <property type="nucleotide sequence ID" value="NZ_JAODYH010000007.1"/>
</dbReference>
<dbReference type="SUPFAM" id="SSF51395">
    <property type="entry name" value="FMN-linked oxidoreductases"/>
    <property type="match status" value="1"/>
</dbReference>
<evidence type="ECO:0000259" key="1">
    <source>
        <dbReference type="Pfam" id="PF00724"/>
    </source>
</evidence>
<dbReference type="InterPro" id="IPR045247">
    <property type="entry name" value="Oye-like"/>
</dbReference>
<dbReference type="InterPro" id="IPR013785">
    <property type="entry name" value="Aldolase_TIM"/>
</dbReference>
<name>A0ABT2PSU8_9BURK</name>
<comment type="caution">
    <text evidence="2">The sequence shown here is derived from an EMBL/GenBank/DDBJ whole genome shotgun (WGS) entry which is preliminary data.</text>
</comment>
<evidence type="ECO:0000313" key="3">
    <source>
        <dbReference type="Proteomes" id="UP001525968"/>
    </source>
</evidence>
<organism evidence="2 3">
    <name type="scientific">Acidovorax bellezanensis</name>
    <dbReference type="NCBI Taxonomy" id="2976702"/>
    <lineage>
        <taxon>Bacteria</taxon>
        <taxon>Pseudomonadati</taxon>
        <taxon>Pseudomonadota</taxon>
        <taxon>Betaproteobacteria</taxon>
        <taxon>Burkholderiales</taxon>
        <taxon>Comamonadaceae</taxon>
        <taxon>Acidovorax</taxon>
    </lineage>
</organism>
<keyword evidence="3" id="KW-1185">Reference proteome</keyword>
<dbReference type="PANTHER" id="PTHR22893:SF91">
    <property type="entry name" value="NADPH DEHYDROGENASE 2-RELATED"/>
    <property type="match status" value="1"/>
</dbReference>
<proteinExistence type="predicted"/>
<dbReference type="PANTHER" id="PTHR22893">
    <property type="entry name" value="NADH OXIDOREDUCTASE-RELATED"/>
    <property type="match status" value="1"/>
</dbReference>
<evidence type="ECO:0000313" key="2">
    <source>
        <dbReference type="EMBL" id="MCT9812183.1"/>
    </source>
</evidence>
<dbReference type="InterPro" id="IPR001155">
    <property type="entry name" value="OxRdtase_FMN_N"/>
</dbReference>
<protein>
    <submittedName>
        <fullName evidence="2">Alkene reductase</fullName>
    </submittedName>
</protein>
<reference evidence="2 3" key="1">
    <citation type="submission" date="2022-09" db="EMBL/GenBank/DDBJ databases">
        <title>Draft genome of isolate Be4.</title>
        <authorList>
            <person name="Sanchez-Castro I."/>
            <person name="Martinez-Rodriguez P."/>
            <person name="Descostes M."/>
            <person name="Merroun M."/>
        </authorList>
    </citation>
    <scope>NUCLEOTIDE SEQUENCE [LARGE SCALE GENOMIC DNA]</scope>
    <source>
        <strain evidence="2 3">Be4</strain>
    </source>
</reference>
<dbReference type="Gene3D" id="3.20.20.70">
    <property type="entry name" value="Aldolase class I"/>
    <property type="match status" value="1"/>
</dbReference>
<dbReference type="Proteomes" id="UP001525968">
    <property type="component" value="Unassembled WGS sequence"/>
</dbReference>
<dbReference type="EMBL" id="JAODYH010000007">
    <property type="protein sequence ID" value="MCT9812183.1"/>
    <property type="molecule type" value="Genomic_DNA"/>
</dbReference>
<dbReference type="Pfam" id="PF00724">
    <property type="entry name" value="Oxidored_FMN"/>
    <property type="match status" value="1"/>
</dbReference>
<feature type="domain" description="NADH:flavin oxidoreductase/NADH oxidase N-terminal" evidence="1">
    <location>
        <begin position="4"/>
        <end position="338"/>
    </location>
</feature>
<dbReference type="CDD" id="cd02933">
    <property type="entry name" value="OYE_like_FMN"/>
    <property type="match status" value="1"/>
</dbReference>
<gene>
    <name evidence="2" type="ORF">N0K08_16170</name>
</gene>
<sequence>MNQLFTSYDLAGLSLSNRVVMAPMTRSRAANGVPDVLTERYYSQRASAGLIISEGVVVSQEGTGYLFTPGLYTEEQGEAWQRVTDAVHAQGGRIYAQLWHVGRNSHVSLQKDGSAPVSSVARRPRDVNAYAWAAPGLPGHIPTSEPRALGTDEVAAVVGDFVAAGRRAMEVGFDGVEIHGANGYLFEQFINGELNTRQDRYGGSIENRLRLLLETIDGLIAAIGSSRVGVRISPFGRLYDMHPFDDEKQTWLALAAELGQRDLAYVHLSDQRTIGADCEAAFFVDFRTAYPGTLIVAGGFDQDSAEAALKAGKADLIGFGQPFIANPDLVERMANGWPLAQAQRDTLYGLHGARGYTDYPRYADRANVVSALERQ</sequence>